<dbReference type="InterPro" id="IPR013196">
    <property type="entry name" value="HTH_11"/>
</dbReference>
<feature type="domain" description="Helix-turn-helix type 11" evidence="1">
    <location>
        <begin position="6"/>
        <end position="42"/>
    </location>
</feature>
<evidence type="ECO:0000259" key="1">
    <source>
        <dbReference type="Pfam" id="PF08279"/>
    </source>
</evidence>
<sequence>MSKSERLFELLTLMRAKRYAVTAKELAERMEVSERTIYRDIQS</sequence>
<proteinExistence type="predicted"/>
<protein>
    <submittedName>
        <fullName evidence="2">DNA-binding transcriptional regulator</fullName>
    </submittedName>
</protein>
<gene>
    <name evidence="2" type="ORF">CA163_40710</name>
</gene>
<dbReference type="EMBL" id="NIXT01005851">
    <property type="protein sequence ID" value="OXD84188.1"/>
    <property type="molecule type" value="Genomic_DNA"/>
</dbReference>
<dbReference type="Pfam" id="PF08279">
    <property type="entry name" value="HTH_11"/>
    <property type="match status" value="1"/>
</dbReference>
<dbReference type="SUPFAM" id="SSF46785">
    <property type="entry name" value="Winged helix' DNA-binding domain"/>
    <property type="match status" value="1"/>
</dbReference>
<dbReference type="Gene3D" id="1.10.10.10">
    <property type="entry name" value="Winged helix-like DNA-binding domain superfamily/Winged helix DNA-binding domain"/>
    <property type="match status" value="1"/>
</dbReference>
<reference evidence="2 3" key="1">
    <citation type="journal article" date="2017" name="Appl. Environ. Microbiol.">
        <title>Parallel evolution of two clades of a major Atlantic endemic Vibrio parahaemolyticus pathogen lineage by independent acquisition of related pathogenicity islands.</title>
        <authorList>
            <person name="Xu F."/>
            <person name="Gonzalez-Escalona N."/>
            <person name="Drees K.P."/>
            <person name="Sebra R.P."/>
            <person name="Cooper V.S."/>
            <person name="Jones S.H."/>
            <person name="Whistler C.A."/>
        </authorList>
    </citation>
    <scope>NUCLEOTIDE SEQUENCE [LARGE SCALE GENOMIC DNA]</scope>
    <source>
        <strain evidence="2 3">MAVP-3</strain>
    </source>
</reference>
<organism evidence="2 3">
    <name type="scientific">Vibrio parahaemolyticus</name>
    <dbReference type="NCBI Taxonomy" id="670"/>
    <lineage>
        <taxon>Bacteria</taxon>
        <taxon>Pseudomonadati</taxon>
        <taxon>Pseudomonadota</taxon>
        <taxon>Gammaproteobacteria</taxon>
        <taxon>Vibrionales</taxon>
        <taxon>Vibrionaceae</taxon>
        <taxon>Vibrio</taxon>
    </lineage>
</organism>
<comment type="caution">
    <text evidence="2">The sequence shown here is derived from an EMBL/GenBank/DDBJ whole genome shotgun (WGS) entry which is preliminary data.</text>
</comment>
<evidence type="ECO:0000313" key="3">
    <source>
        <dbReference type="Proteomes" id="UP000214596"/>
    </source>
</evidence>
<feature type="non-terminal residue" evidence="2">
    <location>
        <position position="43"/>
    </location>
</feature>
<dbReference type="InterPro" id="IPR036390">
    <property type="entry name" value="WH_DNA-bd_sf"/>
</dbReference>
<accession>A0A227FSX3</accession>
<evidence type="ECO:0000313" key="2">
    <source>
        <dbReference type="EMBL" id="OXD84188.1"/>
    </source>
</evidence>
<name>A0A227FSX3_VIBPH</name>
<dbReference type="Proteomes" id="UP000214596">
    <property type="component" value="Unassembled WGS sequence"/>
</dbReference>
<keyword evidence="2" id="KW-0238">DNA-binding</keyword>
<dbReference type="AlphaFoldDB" id="A0A227FSX3"/>
<dbReference type="GO" id="GO:0003677">
    <property type="term" value="F:DNA binding"/>
    <property type="evidence" value="ECO:0007669"/>
    <property type="project" value="UniProtKB-KW"/>
</dbReference>
<dbReference type="InterPro" id="IPR036388">
    <property type="entry name" value="WH-like_DNA-bd_sf"/>
</dbReference>